<gene>
    <name evidence="1" type="ORF">METZ01_LOCUS497142</name>
</gene>
<evidence type="ECO:0000313" key="1">
    <source>
        <dbReference type="EMBL" id="SVE44288.1"/>
    </source>
</evidence>
<name>A0A383DKB9_9ZZZZ</name>
<sequence length="25" mass="2928">MRSLFNAAKPTMNFLLVIFLFLNII</sequence>
<reference evidence="1" key="1">
    <citation type="submission" date="2018-05" db="EMBL/GenBank/DDBJ databases">
        <authorList>
            <person name="Lanie J.A."/>
            <person name="Ng W.-L."/>
            <person name="Kazmierczak K.M."/>
            <person name="Andrzejewski T.M."/>
            <person name="Davidsen T.M."/>
            <person name="Wayne K.J."/>
            <person name="Tettelin H."/>
            <person name="Glass J.I."/>
            <person name="Rusch D."/>
            <person name="Podicherti R."/>
            <person name="Tsui H.-C.T."/>
            <person name="Winkler M.E."/>
        </authorList>
    </citation>
    <scope>NUCLEOTIDE SEQUENCE</scope>
</reference>
<dbReference type="AlphaFoldDB" id="A0A383DKB9"/>
<organism evidence="1">
    <name type="scientific">marine metagenome</name>
    <dbReference type="NCBI Taxonomy" id="408172"/>
    <lineage>
        <taxon>unclassified sequences</taxon>
        <taxon>metagenomes</taxon>
        <taxon>ecological metagenomes</taxon>
    </lineage>
</organism>
<protein>
    <submittedName>
        <fullName evidence="1">Uncharacterized protein</fullName>
    </submittedName>
</protein>
<dbReference type="EMBL" id="UINC01217619">
    <property type="protein sequence ID" value="SVE44288.1"/>
    <property type="molecule type" value="Genomic_DNA"/>
</dbReference>
<proteinExistence type="predicted"/>
<accession>A0A383DKB9</accession>